<keyword evidence="1" id="KW-0472">Membrane</keyword>
<feature type="transmembrane region" description="Helical" evidence="1">
    <location>
        <begin position="15"/>
        <end position="39"/>
    </location>
</feature>
<name>A0A7X5XQD3_9SPHN</name>
<organism evidence="2 3">
    <name type="scientific">Sphingopyxis italica</name>
    <dbReference type="NCBI Taxonomy" id="1129133"/>
    <lineage>
        <taxon>Bacteria</taxon>
        <taxon>Pseudomonadati</taxon>
        <taxon>Pseudomonadota</taxon>
        <taxon>Alphaproteobacteria</taxon>
        <taxon>Sphingomonadales</taxon>
        <taxon>Sphingomonadaceae</taxon>
        <taxon>Sphingopyxis</taxon>
    </lineage>
</organism>
<keyword evidence="1" id="KW-1133">Transmembrane helix</keyword>
<gene>
    <name evidence="2" type="ORF">GGR90_001462</name>
</gene>
<proteinExistence type="predicted"/>
<dbReference type="EMBL" id="JAATIT010000001">
    <property type="protein sequence ID" value="NJB89310.1"/>
    <property type="molecule type" value="Genomic_DNA"/>
</dbReference>
<evidence type="ECO:0000256" key="1">
    <source>
        <dbReference type="SAM" id="Phobius"/>
    </source>
</evidence>
<keyword evidence="1" id="KW-0812">Transmembrane</keyword>
<dbReference type="RefSeq" id="WP_209023582.1">
    <property type="nucleotide sequence ID" value="NZ_JAATIT010000001.1"/>
</dbReference>
<evidence type="ECO:0000313" key="3">
    <source>
        <dbReference type="Proteomes" id="UP000535078"/>
    </source>
</evidence>
<dbReference type="AlphaFoldDB" id="A0A7X5XQD3"/>
<sequence>MDQRILYDQGDLEGLLWWLVAFLVLPTAALLTLAISLVAQWLKSKNPSGE</sequence>
<protein>
    <submittedName>
        <fullName evidence="2">Uncharacterized protein</fullName>
    </submittedName>
</protein>
<accession>A0A7X5XQD3</accession>
<evidence type="ECO:0000313" key="2">
    <source>
        <dbReference type="EMBL" id="NJB89310.1"/>
    </source>
</evidence>
<keyword evidence="3" id="KW-1185">Reference proteome</keyword>
<comment type="caution">
    <text evidence="2">The sequence shown here is derived from an EMBL/GenBank/DDBJ whole genome shotgun (WGS) entry which is preliminary data.</text>
</comment>
<reference evidence="2 3" key="1">
    <citation type="submission" date="2020-03" db="EMBL/GenBank/DDBJ databases">
        <title>Genomic Encyclopedia of Type Strains, Phase IV (KMG-IV): sequencing the most valuable type-strain genomes for metagenomic binning, comparative biology and taxonomic classification.</title>
        <authorList>
            <person name="Goeker M."/>
        </authorList>
    </citation>
    <scope>NUCLEOTIDE SEQUENCE [LARGE SCALE GENOMIC DNA]</scope>
    <source>
        <strain evidence="2 3">DSM 25229</strain>
    </source>
</reference>
<dbReference type="Proteomes" id="UP000535078">
    <property type="component" value="Unassembled WGS sequence"/>
</dbReference>